<dbReference type="InterPro" id="IPR055336">
    <property type="entry name" value="At4g00755-like"/>
</dbReference>
<reference evidence="2" key="1">
    <citation type="submission" date="2020-11" db="EMBL/GenBank/DDBJ databases">
        <title>Chlorella ohadii genome sequencing and assembly.</title>
        <authorList>
            <person name="Murik O."/>
            <person name="Treves H."/>
            <person name="Kedem I."/>
            <person name="Shotland Y."/>
            <person name="Kaplan A."/>
        </authorList>
    </citation>
    <scope>NUCLEOTIDE SEQUENCE</scope>
    <source>
        <strain evidence="2">1</strain>
    </source>
</reference>
<dbReference type="EMBL" id="JADXDR010000042">
    <property type="protein sequence ID" value="KAI7843177.1"/>
    <property type="molecule type" value="Genomic_DNA"/>
</dbReference>
<evidence type="ECO:0000256" key="1">
    <source>
        <dbReference type="SAM" id="MobiDB-lite"/>
    </source>
</evidence>
<sequence length="476" mass="49529">MLQETVANVLDPIARSRHLTCYWSSRGSQDEDSNEALLFQLAHPLCLVTEVRLRPFRAFFQWGAPIYAPKAVRFRLGGIACFAPDGTRLSPLQLAEAARADLQGGQAAQQAQQGGDAQQQAPAPAGPGGAAQQVQQVQQAGGGRRGQPQIDWVWESDIYTVLSQDEIQEFDIPPTLCVGGCLRVELLGKRQRQAADDAYYGEGIGHVAICMICHRMPLRVELLGRCQRQAADDAYYACVCYVRALGTPIYNFHMRPLPGPPASGASEQPQQQQGQQQQDRQPPQQPQPQGASGSGAAGGSGAARVGSAAMAAAAAAAPGTSWELVYTPSDQLLEAGGLVAVSEGGRLLRHGLVLGEEGLEPAEGADASDTDGETEDIGEMGGDLDAMADVDLGAVNFAGFPPQAFPWAAPPVQGPGAAGGGEGSSSEDGSSSDSEESEGGESSSSDGGSTSSGSGGEAMDEDEEDEWFPGGDAGAY</sequence>
<feature type="compositionally biased region" description="Acidic residues" evidence="1">
    <location>
        <begin position="458"/>
        <end position="467"/>
    </location>
</feature>
<evidence type="ECO:0000313" key="2">
    <source>
        <dbReference type="EMBL" id="KAI7843177.1"/>
    </source>
</evidence>
<feature type="compositionally biased region" description="Low complexity" evidence="1">
    <location>
        <begin position="103"/>
        <end position="123"/>
    </location>
</feature>
<comment type="caution">
    <text evidence="2">The sequence shown here is derived from an EMBL/GenBank/DDBJ whole genome shotgun (WGS) entry which is preliminary data.</text>
</comment>
<proteinExistence type="predicted"/>
<accession>A0AAD5DT39</accession>
<dbReference type="PANTHER" id="PTHR39741:SF2">
    <property type="entry name" value="F-BOX DOMAIN-CONTAINING PROTEIN"/>
    <property type="match status" value="1"/>
</dbReference>
<organism evidence="2 3">
    <name type="scientific">Chlorella ohadii</name>
    <dbReference type="NCBI Taxonomy" id="2649997"/>
    <lineage>
        <taxon>Eukaryota</taxon>
        <taxon>Viridiplantae</taxon>
        <taxon>Chlorophyta</taxon>
        <taxon>core chlorophytes</taxon>
        <taxon>Trebouxiophyceae</taxon>
        <taxon>Chlorellales</taxon>
        <taxon>Chlorellaceae</taxon>
        <taxon>Chlorella clade</taxon>
        <taxon>Chlorella</taxon>
    </lineage>
</organism>
<name>A0AAD5DT39_9CHLO</name>
<gene>
    <name evidence="2" type="ORF">COHA_003161</name>
</gene>
<feature type="region of interest" description="Disordered" evidence="1">
    <location>
        <begin position="103"/>
        <end position="129"/>
    </location>
</feature>
<dbReference type="PANTHER" id="PTHR39741">
    <property type="entry name" value="F-BOX DOMAIN CONTAINING PROTEIN, EXPRESSED"/>
    <property type="match status" value="1"/>
</dbReference>
<dbReference type="AlphaFoldDB" id="A0AAD5DT39"/>
<feature type="compositionally biased region" description="Low complexity" evidence="1">
    <location>
        <begin position="262"/>
        <end position="291"/>
    </location>
</feature>
<feature type="region of interest" description="Disordered" evidence="1">
    <location>
        <begin position="256"/>
        <end position="301"/>
    </location>
</feature>
<feature type="compositionally biased region" description="Low complexity" evidence="1">
    <location>
        <begin position="440"/>
        <end position="452"/>
    </location>
</feature>
<protein>
    <submittedName>
        <fullName evidence="2">Uncharacterized protein</fullName>
    </submittedName>
</protein>
<keyword evidence="3" id="KW-1185">Reference proteome</keyword>
<evidence type="ECO:0000313" key="3">
    <source>
        <dbReference type="Proteomes" id="UP001205105"/>
    </source>
</evidence>
<dbReference type="Proteomes" id="UP001205105">
    <property type="component" value="Unassembled WGS sequence"/>
</dbReference>
<feature type="compositionally biased region" description="Gly residues" evidence="1">
    <location>
        <begin position="292"/>
        <end position="301"/>
    </location>
</feature>
<feature type="region of interest" description="Disordered" evidence="1">
    <location>
        <begin position="406"/>
        <end position="476"/>
    </location>
</feature>